<dbReference type="PROSITE" id="PS50110">
    <property type="entry name" value="RESPONSE_REGULATORY"/>
    <property type="match status" value="1"/>
</dbReference>
<keyword evidence="4" id="KW-0902">Two-component regulatory system</keyword>
<evidence type="ECO:0000256" key="4">
    <source>
        <dbReference type="ARBA" id="ARBA00023012"/>
    </source>
</evidence>
<keyword evidence="7 13" id="KW-0238">DNA-binding</keyword>
<dbReference type="SUPFAM" id="SSF52172">
    <property type="entry name" value="CheY-like"/>
    <property type="match status" value="1"/>
</dbReference>
<dbReference type="RefSeq" id="WP_389361935.1">
    <property type="nucleotide sequence ID" value="NZ_JBIACK010000007.1"/>
</dbReference>
<keyword evidence="5" id="KW-0805">Transcription regulation</keyword>
<dbReference type="PANTHER" id="PTHR48111">
    <property type="entry name" value="REGULATOR OF RPOS"/>
    <property type="match status" value="1"/>
</dbReference>
<dbReference type="Pfam" id="PF00486">
    <property type="entry name" value="Trans_reg_C"/>
    <property type="match status" value="1"/>
</dbReference>
<evidence type="ECO:0000256" key="9">
    <source>
        <dbReference type="ARBA" id="ARBA00023163"/>
    </source>
</evidence>
<dbReference type="Gene3D" id="3.40.50.2300">
    <property type="match status" value="1"/>
</dbReference>
<dbReference type="Proteomes" id="UP001601059">
    <property type="component" value="Unassembled WGS sequence"/>
</dbReference>
<dbReference type="Gene3D" id="6.10.250.690">
    <property type="match status" value="1"/>
</dbReference>
<evidence type="ECO:0000256" key="12">
    <source>
        <dbReference type="PROSITE-ProRule" id="PRU00169"/>
    </source>
</evidence>
<evidence type="ECO:0000313" key="16">
    <source>
        <dbReference type="EMBL" id="MFE8701973.1"/>
    </source>
</evidence>
<dbReference type="PROSITE" id="PS51755">
    <property type="entry name" value="OMPR_PHOB"/>
    <property type="match status" value="1"/>
</dbReference>
<reference evidence="16 17" key="1">
    <citation type="submission" date="2024-08" db="EMBL/GenBank/DDBJ databases">
        <title>Two novel Cytobacillus novel species.</title>
        <authorList>
            <person name="Liu G."/>
        </authorList>
    </citation>
    <scope>NUCLEOTIDE SEQUENCE [LARGE SCALE GENOMIC DNA]</scope>
    <source>
        <strain evidence="16 17">FJAT-54145</strain>
    </source>
</reference>
<name>A0ABW6KGH1_9BACI</name>
<evidence type="ECO:0000256" key="8">
    <source>
        <dbReference type="ARBA" id="ARBA00023159"/>
    </source>
</evidence>
<dbReference type="SMART" id="SM00448">
    <property type="entry name" value="REC"/>
    <property type="match status" value="1"/>
</dbReference>
<dbReference type="Pfam" id="PF00072">
    <property type="entry name" value="Response_reg"/>
    <property type="match status" value="1"/>
</dbReference>
<feature type="DNA-binding region" description="OmpR/PhoB-type" evidence="13">
    <location>
        <begin position="124"/>
        <end position="221"/>
    </location>
</feature>
<keyword evidence="2" id="KW-0963">Cytoplasm</keyword>
<feature type="domain" description="Response regulatory" evidence="14">
    <location>
        <begin position="3"/>
        <end position="116"/>
    </location>
</feature>
<dbReference type="EMBL" id="JBIACK010000007">
    <property type="protein sequence ID" value="MFE8701973.1"/>
    <property type="molecule type" value="Genomic_DNA"/>
</dbReference>
<dbReference type="InterPro" id="IPR011006">
    <property type="entry name" value="CheY-like_superfamily"/>
</dbReference>
<dbReference type="InterPro" id="IPR036388">
    <property type="entry name" value="WH-like_DNA-bd_sf"/>
</dbReference>
<protein>
    <recommendedName>
        <fullName evidence="11">Heme response regulator HssR</fullName>
    </recommendedName>
</protein>
<evidence type="ECO:0000256" key="6">
    <source>
        <dbReference type="ARBA" id="ARBA00023026"/>
    </source>
</evidence>
<feature type="modified residue" description="4-aspartylphosphate" evidence="12">
    <location>
        <position position="52"/>
    </location>
</feature>
<evidence type="ECO:0000256" key="10">
    <source>
        <dbReference type="ARBA" id="ARBA00037471"/>
    </source>
</evidence>
<keyword evidence="3 12" id="KW-0597">Phosphoprotein</keyword>
<dbReference type="PANTHER" id="PTHR48111:SF49">
    <property type="entry name" value="HEME RESPONSE REGULATOR HSSR"/>
    <property type="match status" value="1"/>
</dbReference>
<comment type="subcellular location">
    <subcellularLocation>
        <location evidence="1">Cytoplasm</location>
    </subcellularLocation>
</comment>
<evidence type="ECO:0000256" key="13">
    <source>
        <dbReference type="PROSITE-ProRule" id="PRU01091"/>
    </source>
</evidence>
<evidence type="ECO:0000256" key="3">
    <source>
        <dbReference type="ARBA" id="ARBA00022553"/>
    </source>
</evidence>
<evidence type="ECO:0000259" key="15">
    <source>
        <dbReference type="PROSITE" id="PS51755"/>
    </source>
</evidence>
<dbReference type="InterPro" id="IPR039420">
    <property type="entry name" value="WalR-like"/>
</dbReference>
<comment type="caution">
    <text evidence="16">The sequence shown here is derived from an EMBL/GenBank/DDBJ whole genome shotgun (WGS) entry which is preliminary data.</text>
</comment>
<evidence type="ECO:0000256" key="11">
    <source>
        <dbReference type="ARBA" id="ARBA00039976"/>
    </source>
</evidence>
<evidence type="ECO:0000256" key="1">
    <source>
        <dbReference type="ARBA" id="ARBA00004496"/>
    </source>
</evidence>
<accession>A0ABW6KGH1</accession>
<comment type="function">
    <text evidence="10">Member of the two-component regulatory system HssS/HssR involved in intracellular heme homeostasis and tempering of staphylococcal virulence. Phosphorylated HssR binds to a direct repeat sequence within hrtAB promoter and activates the expression of hrtAB, an efflux pump, in response to extracellular heme, hemin, hemoglobin or blood.</text>
</comment>
<evidence type="ECO:0000256" key="2">
    <source>
        <dbReference type="ARBA" id="ARBA00022490"/>
    </source>
</evidence>
<organism evidence="16 17">
    <name type="scientific">Cytobacillus spartinae</name>
    <dbReference type="NCBI Taxonomy" id="3299023"/>
    <lineage>
        <taxon>Bacteria</taxon>
        <taxon>Bacillati</taxon>
        <taxon>Bacillota</taxon>
        <taxon>Bacilli</taxon>
        <taxon>Bacillales</taxon>
        <taxon>Bacillaceae</taxon>
        <taxon>Cytobacillus</taxon>
    </lineage>
</organism>
<gene>
    <name evidence="16" type="ORF">ACFYKX_15330</name>
</gene>
<dbReference type="SMART" id="SM00862">
    <property type="entry name" value="Trans_reg_C"/>
    <property type="match status" value="1"/>
</dbReference>
<evidence type="ECO:0000256" key="5">
    <source>
        <dbReference type="ARBA" id="ARBA00023015"/>
    </source>
</evidence>
<keyword evidence="8" id="KW-0010">Activator</keyword>
<dbReference type="InterPro" id="IPR001867">
    <property type="entry name" value="OmpR/PhoB-type_DNA-bd"/>
</dbReference>
<dbReference type="CDD" id="cd00383">
    <property type="entry name" value="trans_reg_C"/>
    <property type="match status" value="1"/>
</dbReference>
<dbReference type="InterPro" id="IPR001789">
    <property type="entry name" value="Sig_transdc_resp-reg_receiver"/>
</dbReference>
<keyword evidence="17" id="KW-1185">Reference proteome</keyword>
<evidence type="ECO:0000313" key="17">
    <source>
        <dbReference type="Proteomes" id="UP001601059"/>
    </source>
</evidence>
<sequence>MPKLIIVDDDFSIRSLLRMVLVKEGFEVLEAGDGQEALEVMEKVKVDLAIIDVMMPRIDGIELCREIKEFYHIPVIMVTAKGETMDKVKGFQTGTDDYIVKPFEPIELVMRVKAIMKRYNIVSAQKLSIGDVDIDMQGRQVKVKGHSIEFPPREYDLFIKLVSSENQIFTRDQLIEEIWGYDFEGDERTIDVHIKRIRERIRDSETVKIVTIRGLGYKAEVLA</sequence>
<dbReference type="Gene3D" id="1.10.10.10">
    <property type="entry name" value="Winged helix-like DNA-binding domain superfamily/Winged helix DNA-binding domain"/>
    <property type="match status" value="1"/>
</dbReference>
<evidence type="ECO:0000259" key="14">
    <source>
        <dbReference type="PROSITE" id="PS50110"/>
    </source>
</evidence>
<keyword evidence="6" id="KW-0843">Virulence</keyword>
<dbReference type="CDD" id="cd17574">
    <property type="entry name" value="REC_OmpR"/>
    <property type="match status" value="1"/>
</dbReference>
<keyword evidence="9" id="KW-0804">Transcription</keyword>
<feature type="domain" description="OmpR/PhoB-type" evidence="15">
    <location>
        <begin position="124"/>
        <end position="221"/>
    </location>
</feature>
<evidence type="ECO:0000256" key="7">
    <source>
        <dbReference type="ARBA" id="ARBA00023125"/>
    </source>
</evidence>
<proteinExistence type="predicted"/>